<proteinExistence type="predicted"/>
<comment type="caution">
    <text evidence="1">The sequence shown here is derived from an EMBL/GenBank/DDBJ whole genome shotgun (WGS) entry which is preliminary data.</text>
</comment>
<evidence type="ECO:0000313" key="1">
    <source>
        <dbReference type="EMBL" id="KAK91100.1"/>
    </source>
</evidence>
<dbReference type="EMBL" id="JFZZ01000065">
    <property type="protein sequence ID" value="KAK91100.1"/>
    <property type="molecule type" value="Genomic_DNA"/>
</dbReference>
<name>A0A158M4U2_9BORD</name>
<dbReference type="Proteomes" id="UP000026682">
    <property type="component" value="Unassembled WGS sequence"/>
</dbReference>
<evidence type="ECO:0000313" key="2">
    <source>
        <dbReference type="Proteomes" id="UP000026682"/>
    </source>
</evidence>
<accession>A0A158M4U2</accession>
<organism evidence="1 2">
    <name type="scientific">Bordetella holmesii CDC-H585-BH</name>
    <dbReference type="NCBI Taxonomy" id="1331206"/>
    <lineage>
        <taxon>Bacteria</taxon>
        <taxon>Pseudomonadati</taxon>
        <taxon>Pseudomonadota</taxon>
        <taxon>Betaproteobacteria</taxon>
        <taxon>Burkholderiales</taxon>
        <taxon>Alcaligenaceae</taxon>
        <taxon>Bordetella</taxon>
    </lineage>
</organism>
<gene>
    <name evidence="1" type="ORF">L497_2550</name>
</gene>
<protein>
    <submittedName>
        <fullName evidence="1">Uncharacterized protein</fullName>
    </submittedName>
</protein>
<reference evidence="1 2" key="1">
    <citation type="submission" date="2014-03" db="EMBL/GenBank/DDBJ databases">
        <title>Genome sequence of Bordetella holmseii.</title>
        <authorList>
            <person name="Harvill E."/>
            <person name="Goodfield L.L."/>
            <person name="Ivanov Y."/>
            <person name="Meyer J.A."/>
            <person name="Newth C."/>
            <person name="Cassiday P."/>
            <person name="Tondella M.L."/>
            <person name="Liao P."/>
            <person name="Zimmerman J."/>
            <person name="Meert K."/>
            <person name="Wessel D."/>
            <person name="Berger J."/>
            <person name="Dean J.M."/>
            <person name="Holubkov R."/>
            <person name="Burr J."/>
            <person name="Liu T."/>
            <person name="Brinkac L.M."/>
            <person name="Sanka R."/>
            <person name="Kim M."/>
            <person name="Losada L."/>
        </authorList>
    </citation>
    <scope>NUCLEOTIDE SEQUENCE [LARGE SCALE GENOMIC DNA]</scope>
    <source>
        <strain evidence="1 2">CDC-H585-BH</strain>
    </source>
</reference>
<dbReference type="AlphaFoldDB" id="A0A158M4U2"/>
<sequence>MPQLVRLVYTHPVYHFTAVLGHDVEQVVEISALGQLA</sequence>